<keyword evidence="5 9" id="KW-0169">Cobalamin biosynthesis</keyword>
<evidence type="ECO:0000256" key="3">
    <source>
        <dbReference type="ARBA" id="ARBA00006263"/>
    </source>
</evidence>
<keyword evidence="4 9" id="KW-1003">Cell membrane</keyword>
<evidence type="ECO:0000256" key="5">
    <source>
        <dbReference type="ARBA" id="ARBA00022573"/>
    </source>
</evidence>
<dbReference type="EMBL" id="VZDO01000009">
    <property type="protein sequence ID" value="KAB0679638.1"/>
    <property type="molecule type" value="Genomic_DNA"/>
</dbReference>
<evidence type="ECO:0000313" key="11">
    <source>
        <dbReference type="Proteomes" id="UP000432089"/>
    </source>
</evidence>
<comment type="caution">
    <text evidence="9">Lacks conserved residue(s) required for the propagation of feature annotation.</text>
</comment>
<protein>
    <recommendedName>
        <fullName evidence="9">Cobalamin biosynthesis protein CobD</fullName>
    </recommendedName>
</protein>
<dbReference type="GO" id="GO:0009236">
    <property type="term" value="P:cobalamin biosynthetic process"/>
    <property type="evidence" value="ECO:0007669"/>
    <property type="project" value="UniProtKB-UniRule"/>
</dbReference>
<evidence type="ECO:0000256" key="8">
    <source>
        <dbReference type="ARBA" id="ARBA00023136"/>
    </source>
</evidence>
<reference evidence="10 11" key="1">
    <citation type="submission" date="2019-09" db="EMBL/GenBank/DDBJ databases">
        <title>YIM 132180 draft genome.</title>
        <authorList>
            <person name="Zhang K."/>
        </authorList>
    </citation>
    <scope>NUCLEOTIDE SEQUENCE [LARGE SCALE GENOMIC DNA]</scope>
    <source>
        <strain evidence="10 11">YIM 132180</strain>
    </source>
</reference>
<dbReference type="InterPro" id="IPR004485">
    <property type="entry name" value="Cobalamin_biosynth_CobD/CbiB"/>
</dbReference>
<evidence type="ECO:0000256" key="1">
    <source>
        <dbReference type="ARBA" id="ARBA00004651"/>
    </source>
</evidence>
<dbReference type="PANTHER" id="PTHR34308:SF1">
    <property type="entry name" value="COBALAMIN BIOSYNTHESIS PROTEIN CBIB"/>
    <property type="match status" value="1"/>
</dbReference>
<dbReference type="Pfam" id="PF03186">
    <property type="entry name" value="CobD_Cbib"/>
    <property type="match status" value="1"/>
</dbReference>
<evidence type="ECO:0000256" key="7">
    <source>
        <dbReference type="ARBA" id="ARBA00022989"/>
    </source>
</evidence>
<keyword evidence="6 9" id="KW-0812">Transmembrane</keyword>
<name>A0A7V7PNX4_9HYPH</name>
<evidence type="ECO:0000256" key="9">
    <source>
        <dbReference type="HAMAP-Rule" id="MF_00024"/>
    </source>
</evidence>
<dbReference type="AlphaFoldDB" id="A0A7V7PNX4"/>
<dbReference type="PANTHER" id="PTHR34308">
    <property type="entry name" value="COBALAMIN BIOSYNTHESIS PROTEIN CBIB"/>
    <property type="match status" value="1"/>
</dbReference>
<comment type="function">
    <text evidence="9">Converts cobyric acid to cobinamide by the addition of aminopropanol on the F carboxylic group.</text>
</comment>
<proteinExistence type="inferred from homology"/>
<evidence type="ECO:0000313" key="10">
    <source>
        <dbReference type="EMBL" id="KAB0679638.1"/>
    </source>
</evidence>
<dbReference type="GO" id="GO:0048472">
    <property type="term" value="F:threonine-phosphate decarboxylase activity"/>
    <property type="evidence" value="ECO:0007669"/>
    <property type="project" value="InterPro"/>
</dbReference>
<dbReference type="RefSeq" id="WP_150970162.1">
    <property type="nucleotide sequence ID" value="NZ_VZDO01000009.1"/>
</dbReference>
<comment type="caution">
    <text evidence="10">The sequence shown here is derived from an EMBL/GenBank/DDBJ whole genome shotgun (WGS) entry which is preliminary data.</text>
</comment>
<organism evidence="10 11">
    <name type="scientific">Plantimonas leprariae</name>
    <dbReference type="NCBI Taxonomy" id="2615207"/>
    <lineage>
        <taxon>Bacteria</taxon>
        <taxon>Pseudomonadati</taxon>
        <taxon>Pseudomonadota</taxon>
        <taxon>Alphaproteobacteria</taxon>
        <taxon>Hyphomicrobiales</taxon>
        <taxon>Aurantimonadaceae</taxon>
        <taxon>Plantimonas</taxon>
    </lineage>
</organism>
<comment type="subcellular location">
    <subcellularLocation>
        <location evidence="1 9">Cell membrane</location>
        <topology evidence="1 9">Multi-pass membrane protein</topology>
    </subcellularLocation>
</comment>
<dbReference type="GO" id="GO:0005886">
    <property type="term" value="C:plasma membrane"/>
    <property type="evidence" value="ECO:0007669"/>
    <property type="project" value="UniProtKB-SubCell"/>
</dbReference>
<dbReference type="Proteomes" id="UP000432089">
    <property type="component" value="Unassembled WGS sequence"/>
</dbReference>
<accession>A0A7V7PNX4</accession>
<keyword evidence="8 9" id="KW-0472">Membrane</keyword>
<gene>
    <name evidence="9" type="primary">cobD</name>
    <name evidence="10" type="ORF">F6X38_12515</name>
</gene>
<comment type="similarity">
    <text evidence="3 9">Belongs to the CobD/CbiB family.</text>
</comment>
<comment type="pathway">
    <text evidence="2 9">Cofactor biosynthesis; adenosylcobalamin biosynthesis.</text>
</comment>
<sequence>MIVHLFTLLVATLLDRLVGDPDWLWRRVPHPVALLGRAIDWADRKWNDHRQSAATRRFRGTLAILGLLAVAVLVGYDLHLLLLLVGPLGVAVEAVLVAILLAQKSLADHVRAVARALAGDGVEGGRRAVARIVGRDPDQLDEPAICRAAIESLAENASDGVVAPWLFYLVFGLPGLLAYKLLNTADSMIGHLTERHRAFGWAAARLDDVANFIPARLTALMFAAVAPLVDGSAGAALAVAWRDARLHRSPNAGWPESAVAGALGLSLGGPRRYGELEVDAPALNADGRREATVDDVTDSVRLLRRLSDLLVAILLLLLVLSFL</sequence>
<keyword evidence="11" id="KW-1185">Reference proteome</keyword>
<feature type="transmembrane region" description="Helical" evidence="9">
    <location>
        <begin position="81"/>
        <end position="102"/>
    </location>
</feature>
<dbReference type="UniPathway" id="UPA00148"/>
<evidence type="ECO:0000256" key="6">
    <source>
        <dbReference type="ARBA" id="ARBA00022692"/>
    </source>
</evidence>
<dbReference type="GO" id="GO:0015420">
    <property type="term" value="F:ABC-type vitamin B12 transporter activity"/>
    <property type="evidence" value="ECO:0007669"/>
    <property type="project" value="UniProtKB-UniRule"/>
</dbReference>
<dbReference type="HAMAP" id="MF_00024">
    <property type="entry name" value="CobD_CbiB"/>
    <property type="match status" value="1"/>
</dbReference>
<feature type="transmembrane region" description="Helical" evidence="9">
    <location>
        <begin position="58"/>
        <end position="76"/>
    </location>
</feature>
<evidence type="ECO:0000256" key="2">
    <source>
        <dbReference type="ARBA" id="ARBA00004953"/>
    </source>
</evidence>
<feature type="transmembrane region" description="Helical" evidence="9">
    <location>
        <begin position="165"/>
        <end position="182"/>
    </location>
</feature>
<dbReference type="NCBIfam" id="TIGR00380">
    <property type="entry name" value="cobal_cbiB"/>
    <property type="match status" value="1"/>
</dbReference>
<keyword evidence="7 9" id="KW-1133">Transmembrane helix</keyword>
<evidence type="ECO:0000256" key="4">
    <source>
        <dbReference type="ARBA" id="ARBA00022475"/>
    </source>
</evidence>